<evidence type="ECO:0000259" key="2">
    <source>
        <dbReference type="Pfam" id="PF00586"/>
    </source>
</evidence>
<reference evidence="4 5" key="1">
    <citation type="submission" date="2016-11" db="EMBL/GenBank/DDBJ databases">
        <authorList>
            <person name="Varghese N."/>
            <person name="Submissions S."/>
        </authorList>
    </citation>
    <scope>NUCLEOTIDE SEQUENCE [LARGE SCALE GENOMIC DNA]</scope>
    <source>
        <strain evidence="4 5">DSM 19027</strain>
    </source>
</reference>
<dbReference type="Gene3D" id="3.30.1330.10">
    <property type="entry name" value="PurM-like, N-terminal domain"/>
    <property type="match status" value="1"/>
</dbReference>
<dbReference type="SUPFAM" id="SSF55326">
    <property type="entry name" value="PurM N-terminal domain-like"/>
    <property type="match status" value="1"/>
</dbReference>
<dbReference type="InterPro" id="IPR016188">
    <property type="entry name" value="PurM-like_N"/>
</dbReference>
<dbReference type="AlphaFoldDB" id="A0A1M6IR50"/>
<dbReference type="Pfam" id="PF02769">
    <property type="entry name" value="AIRS_C"/>
    <property type="match status" value="1"/>
</dbReference>
<dbReference type="PANTHER" id="PTHR30303:SF4">
    <property type="entry name" value="HYDROGENASE EXPRESSION_FORMATION PROTEIN HYPE"/>
    <property type="match status" value="1"/>
</dbReference>
<dbReference type="PANTHER" id="PTHR30303">
    <property type="entry name" value="HYDROGENASE ISOENZYMES FORMATION PROTEIN HYPE"/>
    <property type="match status" value="1"/>
</dbReference>
<dbReference type="Pfam" id="PF00586">
    <property type="entry name" value="AIRS"/>
    <property type="match status" value="1"/>
</dbReference>
<comment type="similarity">
    <text evidence="1">Belongs to the HypE family.</text>
</comment>
<proteinExistence type="inferred from homology"/>
<accession>A0A1M6IR50</accession>
<dbReference type="Gene3D" id="3.90.650.10">
    <property type="entry name" value="PurM-like C-terminal domain"/>
    <property type="match status" value="1"/>
</dbReference>
<evidence type="ECO:0000256" key="1">
    <source>
        <dbReference type="ARBA" id="ARBA00006243"/>
    </source>
</evidence>
<name>A0A1M6IR50_9FIRM</name>
<dbReference type="SUPFAM" id="SSF56042">
    <property type="entry name" value="PurM C-terminal domain-like"/>
    <property type="match status" value="1"/>
</dbReference>
<dbReference type="EMBL" id="FQZP01000046">
    <property type="protein sequence ID" value="SHJ36932.1"/>
    <property type="molecule type" value="Genomic_DNA"/>
</dbReference>
<protein>
    <submittedName>
        <fullName evidence="4">Hydrogenase maturation factor</fullName>
    </submittedName>
</protein>
<dbReference type="Proteomes" id="UP000324781">
    <property type="component" value="Unassembled WGS sequence"/>
</dbReference>
<dbReference type="InterPro" id="IPR036676">
    <property type="entry name" value="PurM-like_C_sf"/>
</dbReference>
<feature type="domain" description="PurM-like N-terminal" evidence="2">
    <location>
        <begin position="34"/>
        <end position="139"/>
    </location>
</feature>
<dbReference type="GO" id="GO:0051604">
    <property type="term" value="P:protein maturation"/>
    <property type="evidence" value="ECO:0007669"/>
    <property type="project" value="TreeGrafter"/>
</dbReference>
<evidence type="ECO:0000259" key="3">
    <source>
        <dbReference type="Pfam" id="PF02769"/>
    </source>
</evidence>
<evidence type="ECO:0000313" key="5">
    <source>
        <dbReference type="Proteomes" id="UP000324781"/>
    </source>
</evidence>
<dbReference type="InterPro" id="IPR010918">
    <property type="entry name" value="PurM-like_C_dom"/>
</dbReference>
<organism evidence="4 5">
    <name type="scientific">Thermoclostridium caenicola</name>
    <dbReference type="NCBI Taxonomy" id="659425"/>
    <lineage>
        <taxon>Bacteria</taxon>
        <taxon>Bacillati</taxon>
        <taxon>Bacillota</taxon>
        <taxon>Clostridia</taxon>
        <taxon>Eubacteriales</taxon>
        <taxon>Oscillospiraceae</taxon>
        <taxon>Thermoclostridium</taxon>
    </lineage>
</organism>
<keyword evidence="5" id="KW-1185">Reference proteome</keyword>
<gene>
    <name evidence="4" type="ORF">SAMN05444373_104619</name>
</gene>
<dbReference type="RefSeq" id="WP_243133270.1">
    <property type="nucleotide sequence ID" value="NZ_FQZP01000046.1"/>
</dbReference>
<sequence>MLKIGKLSNQQLERILTRFSGKLRNEVLTRPCIGEDCAALDFGGQLCVVTTDPITGAESDIGTLAVHIACNDLASSGAEPVGLMVTLLVPPGAGLNQIEEVMSQIKKEADLVNADIIGGHTEVTDAVTRMVVSITALGKARENRVVTTSGAQPGDDIVMTKYAATEGTAILANLLGDFLEPRIGRETVARAQQLIGSISVLKEGLIAADYGATSMHDITEGGVLGAVWELCHASCCGAIIYKENIPLLDETRKICACLGLDPLRLISSGSMLITCRDGNGLVEELQEAGIRSCIIGNITRDKQCMLADGGNMVKIDPPESDELYKARKLFLEGE</sequence>
<feature type="domain" description="PurM-like C-terminal" evidence="3">
    <location>
        <begin position="152"/>
        <end position="302"/>
    </location>
</feature>
<dbReference type="CDD" id="cd06061">
    <property type="entry name" value="PurM-like1"/>
    <property type="match status" value="1"/>
</dbReference>
<dbReference type="InterPro" id="IPR036921">
    <property type="entry name" value="PurM-like_N_sf"/>
</dbReference>
<evidence type="ECO:0000313" key="4">
    <source>
        <dbReference type="EMBL" id="SHJ36932.1"/>
    </source>
</evidence>
<dbReference type="InterPro" id="IPR011854">
    <property type="entry name" value="HypE"/>
</dbReference>
<dbReference type="PIRSF" id="PIRSF005644">
    <property type="entry name" value="Hdrgns_mtr_HypE"/>
    <property type="match status" value="1"/>
</dbReference>